<keyword evidence="3" id="KW-1185">Reference proteome</keyword>
<dbReference type="Proteomes" id="UP000780875">
    <property type="component" value="Unassembled WGS sequence"/>
</dbReference>
<dbReference type="InterPro" id="IPR044855">
    <property type="entry name" value="CoA-Trfase_III_dom3_sf"/>
</dbReference>
<sequence>MTARPGGRPLDGVTVVSIEQAVAAPLATRHLADLGARVIKIERPGAGDFARAYDETVEGMSSHFVWLNRSKESVVLDLKSDAGRRAMHALIARADVFVHNIGPGAARRLGVDASSLRAAHPGLVHVSVSGFGANGPFSDKKAYDLIIQCESGLVSITGTPEEPSKVGIPVADIAAGMYAYSGALAALIRSGRTGQGATVEVSMLEALAEWMGFPLNFTMYGGLAPARTGAAHAAIAPYGPFRCADDRVFLGVQNDREWEVFCRDVLADPGLLSDARFTTNMGRVGRRAELVEVVEAAFSGLPVDEVTRRLDEANIANARLRDLASLAVHPQLAARDRWRTVGSPVGPLRQLLPPALPDDLDPPLGPIPALGEHTAAVLAEIGMAVDPA</sequence>
<dbReference type="Gene3D" id="3.30.1540.10">
    <property type="entry name" value="formyl-coa transferase, domain 3"/>
    <property type="match status" value="1"/>
</dbReference>
<dbReference type="PANTHER" id="PTHR48207">
    <property type="entry name" value="SUCCINATE--HYDROXYMETHYLGLUTARATE COA-TRANSFERASE"/>
    <property type="match status" value="1"/>
</dbReference>
<dbReference type="PANTHER" id="PTHR48207:SF3">
    <property type="entry name" value="SUCCINATE--HYDROXYMETHYLGLUTARATE COA-TRANSFERASE"/>
    <property type="match status" value="1"/>
</dbReference>
<accession>A0ABS7UG05</accession>
<comment type="caution">
    <text evidence="2">The sequence shown here is derived from an EMBL/GenBank/DDBJ whole genome shotgun (WGS) entry which is preliminary data.</text>
</comment>
<organism evidence="2 3">
    <name type="scientific">Nocardioides mangrovi</name>
    <dbReference type="NCBI Taxonomy" id="2874580"/>
    <lineage>
        <taxon>Bacteria</taxon>
        <taxon>Bacillati</taxon>
        <taxon>Actinomycetota</taxon>
        <taxon>Actinomycetes</taxon>
        <taxon>Propionibacteriales</taxon>
        <taxon>Nocardioidaceae</taxon>
        <taxon>Nocardioides</taxon>
    </lineage>
</organism>
<proteinExistence type="predicted"/>
<keyword evidence="1 2" id="KW-0808">Transferase</keyword>
<evidence type="ECO:0000313" key="2">
    <source>
        <dbReference type="EMBL" id="MBZ5739572.1"/>
    </source>
</evidence>
<dbReference type="InterPro" id="IPR050483">
    <property type="entry name" value="CoA-transferase_III_domain"/>
</dbReference>
<evidence type="ECO:0000256" key="1">
    <source>
        <dbReference type="ARBA" id="ARBA00022679"/>
    </source>
</evidence>
<dbReference type="SUPFAM" id="SSF89796">
    <property type="entry name" value="CoA-transferase family III (CaiB/BaiF)"/>
    <property type="match status" value="1"/>
</dbReference>
<dbReference type="GO" id="GO:0016740">
    <property type="term" value="F:transferase activity"/>
    <property type="evidence" value="ECO:0007669"/>
    <property type="project" value="UniProtKB-KW"/>
</dbReference>
<dbReference type="Pfam" id="PF02515">
    <property type="entry name" value="CoA_transf_3"/>
    <property type="match status" value="1"/>
</dbReference>
<name>A0ABS7UG05_9ACTN</name>
<reference evidence="2 3" key="1">
    <citation type="submission" date="2021-09" db="EMBL/GenBank/DDBJ databases">
        <title>Whole genome sequence of Nocardioides sp. GBK3QG-3.</title>
        <authorList>
            <person name="Tuo L."/>
        </authorList>
    </citation>
    <scope>NUCLEOTIDE SEQUENCE [LARGE SCALE GENOMIC DNA]</scope>
    <source>
        <strain evidence="2 3">GBK3QG-3</strain>
    </source>
</reference>
<dbReference type="RefSeq" id="WP_224123936.1">
    <property type="nucleotide sequence ID" value="NZ_JAIQZJ010000008.1"/>
</dbReference>
<evidence type="ECO:0000313" key="3">
    <source>
        <dbReference type="Proteomes" id="UP000780875"/>
    </source>
</evidence>
<dbReference type="Gene3D" id="3.40.50.10540">
    <property type="entry name" value="Crotonobetainyl-coa:carnitine coa-transferase, domain 1"/>
    <property type="match status" value="1"/>
</dbReference>
<dbReference type="EMBL" id="JAIQZJ010000008">
    <property type="protein sequence ID" value="MBZ5739572.1"/>
    <property type="molecule type" value="Genomic_DNA"/>
</dbReference>
<gene>
    <name evidence="2" type="ORF">K8U61_15465</name>
</gene>
<dbReference type="InterPro" id="IPR003673">
    <property type="entry name" value="CoA-Trfase_fam_III"/>
</dbReference>
<protein>
    <submittedName>
        <fullName evidence="2">CoA transferase</fullName>
    </submittedName>
</protein>
<dbReference type="InterPro" id="IPR023606">
    <property type="entry name" value="CoA-Trfase_III_dom_1_sf"/>
</dbReference>